<reference evidence="1 2" key="1">
    <citation type="submission" date="2014-10" db="EMBL/GenBank/DDBJ databases">
        <title>Whole Genome sequence of Corynebacterium auriscanis strain CIP 106629.</title>
        <authorList>
            <person name="Hassan S.S."/>
            <person name="Jamal S.B."/>
            <person name="Tiwari S."/>
            <person name="Oliveira L.D.C."/>
            <person name="Souza F."/>
            <person name="Mariano D.C."/>
            <person name="Almeida S."/>
            <person name="Dorella F."/>
            <person name="Pereira F."/>
            <person name="Carvalho A."/>
            <person name="Leal C.A."/>
            <person name="Soares S.D.C."/>
            <person name="Figueiredo H.C."/>
            <person name="Silva A."/>
            <person name="Azevedo V.A."/>
        </authorList>
    </citation>
    <scope>NUCLEOTIDE SEQUENCE [LARGE SCALE GENOMIC DNA]</scope>
    <source>
        <strain evidence="1 2">CIP 106629</strain>
    </source>
</reference>
<keyword evidence="2" id="KW-1185">Reference proteome</keyword>
<protein>
    <submittedName>
        <fullName evidence="1">Uncharacterized protein</fullName>
    </submittedName>
</protein>
<comment type="caution">
    <text evidence="1">The sequence shown here is derived from an EMBL/GenBank/DDBJ whole genome shotgun (WGS) entry which is preliminary data.</text>
</comment>
<sequence length="79" mass="8819">MDNFATLDEWRGNSHENIRNLFIALVEIFCDSIVLNGDTHDLDEPTPIWDALVAEHGHLPDLSTAAISIKNEILNICSC</sequence>
<dbReference type="Proteomes" id="UP000030145">
    <property type="component" value="Unassembled WGS sequence"/>
</dbReference>
<accession>A0A0A2DKF3</accession>
<name>A0A0A2DKF3_9CORY</name>
<evidence type="ECO:0000313" key="1">
    <source>
        <dbReference type="EMBL" id="KGM18252.1"/>
    </source>
</evidence>
<gene>
    <name evidence="1" type="ORF">MA47_09280</name>
</gene>
<organism evidence="1 2">
    <name type="scientific">Corynebacterium auriscanis</name>
    <dbReference type="NCBI Taxonomy" id="99807"/>
    <lineage>
        <taxon>Bacteria</taxon>
        <taxon>Bacillati</taxon>
        <taxon>Actinomycetota</taxon>
        <taxon>Actinomycetes</taxon>
        <taxon>Mycobacteriales</taxon>
        <taxon>Corynebacteriaceae</taxon>
        <taxon>Corynebacterium</taxon>
    </lineage>
</organism>
<proteinExistence type="predicted"/>
<dbReference type="AlphaFoldDB" id="A0A0A2DKF3"/>
<dbReference type="EMBL" id="JRVJ01000019">
    <property type="protein sequence ID" value="KGM18252.1"/>
    <property type="molecule type" value="Genomic_DNA"/>
</dbReference>
<evidence type="ECO:0000313" key="2">
    <source>
        <dbReference type="Proteomes" id="UP000030145"/>
    </source>
</evidence>